<dbReference type="EMBL" id="ML208360">
    <property type="protein sequence ID" value="TFK68090.1"/>
    <property type="molecule type" value="Genomic_DNA"/>
</dbReference>
<dbReference type="Proteomes" id="UP000308600">
    <property type="component" value="Unassembled WGS sequence"/>
</dbReference>
<evidence type="ECO:0000313" key="1">
    <source>
        <dbReference type="EMBL" id="TFK68090.1"/>
    </source>
</evidence>
<name>A0ACD3ARE1_9AGAR</name>
<accession>A0ACD3ARE1</accession>
<organism evidence="1 2">
    <name type="scientific">Pluteus cervinus</name>
    <dbReference type="NCBI Taxonomy" id="181527"/>
    <lineage>
        <taxon>Eukaryota</taxon>
        <taxon>Fungi</taxon>
        <taxon>Dikarya</taxon>
        <taxon>Basidiomycota</taxon>
        <taxon>Agaricomycotina</taxon>
        <taxon>Agaricomycetes</taxon>
        <taxon>Agaricomycetidae</taxon>
        <taxon>Agaricales</taxon>
        <taxon>Pluteineae</taxon>
        <taxon>Pluteaceae</taxon>
        <taxon>Pluteus</taxon>
    </lineage>
</organism>
<protein>
    <submittedName>
        <fullName evidence="1">Dna2-domain-containing protein</fullName>
    </submittedName>
</protein>
<keyword evidence="2" id="KW-1185">Reference proteome</keyword>
<gene>
    <name evidence="1" type="ORF">BDN72DRAFT_871111</name>
</gene>
<evidence type="ECO:0000313" key="2">
    <source>
        <dbReference type="Proteomes" id="UP000308600"/>
    </source>
</evidence>
<sequence length="1095" mass="121538">MPPPTTRDAADETSFMAGLLHGLDETFWDASLTPDSSPVKTKFKPLPVHHGKHSQPHSGEQTQRIAVTKQLTSSFTKDPGSGSLSANWNVPVLGNTRDTVNVLGAFKSLPSTSSRSSPTSFITISSKENFIILHPDLLVTATALSNSAQCVRRPLLSSLIRSSSDATPSMLWGNMLHEVTQACLREGQWEESWIVERIDEAIQDNLADLDAQREVLSRAKGLQGFFERYIADTPKPNAFLENTRAVQVEPSLLAISSLIDVEEDIWSPKYGIKGKIDATVHGIISDPPPLRQQAPHKADKVVSSGPFPLELKTGLATKGMEHRAQTMLYTLLLSERYGVDVSSGLLFYTQKDEVVRVPRVRNEIRGLMTSRNEIAAYMMRRMKPSHRANAPESSIEDEPFLPPTIDDERLCKRCYAVNTCMLYRKAVDCVVDTESPIADVYSQHTSHLTDAQCAFFKKWEALISLEESEMALFRKELWTLGAAEREVHGRCFSNMVLDETYAHPPTAINPGTSKDTRIHRFTYRFTKSSFNNKDNLLNGHMSVGDAITISVEPHLLAVSRGFITELTPSTVVLGVDHEVSPASILSLLDLRGSRPPQIIFRIDKDELFVGMGRIRDNLAQLFYAGTDPRKLELIVDLAPPQFTENSPTAQSLSQPQLSRFSESLNSHQKNAIEKVLTAHDYALILGMPGTGKTTVIAAAIKTLVELGKTVLLTSYTHSAVDTIVLKLHDAEFNILRLGNIDKIHPDVQKYTLSVRKTATTIEQLEHQLMSPPVVRNPAARKGGLDASLFRRLSDAHPEAVVELAYQYRMNEDIMLLSNKLIYGDRLQCGSEAVAKRSLVVPNRAFLASIHGGKLTCHQNGCWIAKLLAQNCKAVFVDTDALPAHDSRVGNLVQNEVEATLVGQVVDAMLQSGIHEDQIGVISLYRQQIKLLSHLLHSYKEIEVLTADRSQGRDKDCIVISMVRSNDSRQIGDLLKDWRRINVSFTRARSKLIIFGSRKTLQEVPLLKEFFGLMENRGWILRLPPGATAGHPRLSRTPSPLKRPAEEPVGQVVVRDNRISAERPAKKAKAKARSSTADIGFLKGRPILIDLVNEDS</sequence>
<reference evidence="1 2" key="1">
    <citation type="journal article" date="2019" name="Nat. Ecol. Evol.">
        <title>Megaphylogeny resolves global patterns of mushroom evolution.</title>
        <authorList>
            <person name="Varga T."/>
            <person name="Krizsan K."/>
            <person name="Foldi C."/>
            <person name="Dima B."/>
            <person name="Sanchez-Garcia M."/>
            <person name="Sanchez-Ramirez S."/>
            <person name="Szollosi G.J."/>
            <person name="Szarkandi J.G."/>
            <person name="Papp V."/>
            <person name="Albert L."/>
            <person name="Andreopoulos W."/>
            <person name="Angelini C."/>
            <person name="Antonin V."/>
            <person name="Barry K.W."/>
            <person name="Bougher N.L."/>
            <person name="Buchanan P."/>
            <person name="Buyck B."/>
            <person name="Bense V."/>
            <person name="Catcheside P."/>
            <person name="Chovatia M."/>
            <person name="Cooper J."/>
            <person name="Damon W."/>
            <person name="Desjardin D."/>
            <person name="Finy P."/>
            <person name="Geml J."/>
            <person name="Haridas S."/>
            <person name="Hughes K."/>
            <person name="Justo A."/>
            <person name="Karasinski D."/>
            <person name="Kautmanova I."/>
            <person name="Kiss B."/>
            <person name="Kocsube S."/>
            <person name="Kotiranta H."/>
            <person name="LaButti K.M."/>
            <person name="Lechner B.E."/>
            <person name="Liimatainen K."/>
            <person name="Lipzen A."/>
            <person name="Lukacs Z."/>
            <person name="Mihaltcheva S."/>
            <person name="Morgado L.N."/>
            <person name="Niskanen T."/>
            <person name="Noordeloos M.E."/>
            <person name="Ohm R.A."/>
            <person name="Ortiz-Santana B."/>
            <person name="Ovrebo C."/>
            <person name="Racz N."/>
            <person name="Riley R."/>
            <person name="Savchenko A."/>
            <person name="Shiryaev A."/>
            <person name="Soop K."/>
            <person name="Spirin V."/>
            <person name="Szebenyi C."/>
            <person name="Tomsovsky M."/>
            <person name="Tulloss R.E."/>
            <person name="Uehling J."/>
            <person name="Grigoriev I.V."/>
            <person name="Vagvolgyi C."/>
            <person name="Papp T."/>
            <person name="Martin F.M."/>
            <person name="Miettinen O."/>
            <person name="Hibbett D.S."/>
            <person name="Nagy L.G."/>
        </authorList>
    </citation>
    <scope>NUCLEOTIDE SEQUENCE [LARGE SCALE GENOMIC DNA]</scope>
    <source>
        <strain evidence="1 2">NL-1719</strain>
    </source>
</reference>
<proteinExistence type="predicted"/>